<dbReference type="InterPro" id="IPR001647">
    <property type="entry name" value="HTH_TetR"/>
</dbReference>
<comment type="caution">
    <text evidence="6">The sequence shown here is derived from an EMBL/GenBank/DDBJ whole genome shotgun (WGS) entry which is preliminary data.</text>
</comment>
<dbReference type="PROSITE" id="PS50977">
    <property type="entry name" value="HTH_TETR_2"/>
    <property type="match status" value="1"/>
</dbReference>
<evidence type="ECO:0000259" key="5">
    <source>
        <dbReference type="PROSITE" id="PS50977"/>
    </source>
</evidence>
<gene>
    <name evidence="6" type="ORF">IFJ97_07885</name>
</gene>
<keyword evidence="3" id="KW-0804">Transcription</keyword>
<dbReference type="Proteomes" id="UP000598633">
    <property type="component" value="Unassembled WGS sequence"/>
</dbReference>
<proteinExistence type="predicted"/>
<dbReference type="PROSITE" id="PS01081">
    <property type="entry name" value="HTH_TETR_1"/>
    <property type="match status" value="1"/>
</dbReference>
<evidence type="ECO:0000256" key="1">
    <source>
        <dbReference type="ARBA" id="ARBA00023015"/>
    </source>
</evidence>
<sequence length="210" mass="23407">MSERRATNPSAKEARGQQMLVATAELLERWSFSDVTMDRIAHRAGVAKGTLYLYFRTKEALFLSLYEERLGAWYTELEALADYGAGTVEPAAAARTIASTLAARPILIHLHGLLHSTLGHNIDFRTTAAFRRRQHGRISTLASALAKRIKNLSDSQALRFLVQLEAVVGGLSWAAFPPPPLQKAFDDSKLEVFQINFEDELREIVTALLR</sequence>
<dbReference type="AlphaFoldDB" id="A0A8J7CF54"/>
<dbReference type="Gene3D" id="1.10.357.10">
    <property type="entry name" value="Tetracycline Repressor, domain 2"/>
    <property type="match status" value="1"/>
</dbReference>
<dbReference type="InterPro" id="IPR041483">
    <property type="entry name" value="TetR_C_34"/>
</dbReference>
<feature type="domain" description="HTH tetR-type" evidence="5">
    <location>
        <begin position="13"/>
        <end position="73"/>
    </location>
</feature>
<dbReference type="PRINTS" id="PR00455">
    <property type="entry name" value="HTHTETR"/>
</dbReference>
<evidence type="ECO:0000256" key="4">
    <source>
        <dbReference type="PROSITE-ProRule" id="PRU00335"/>
    </source>
</evidence>
<dbReference type="InterPro" id="IPR023772">
    <property type="entry name" value="DNA-bd_HTH_TetR-type_CS"/>
</dbReference>
<dbReference type="SUPFAM" id="SSF46689">
    <property type="entry name" value="Homeodomain-like"/>
    <property type="match status" value="1"/>
</dbReference>
<evidence type="ECO:0000313" key="7">
    <source>
        <dbReference type="Proteomes" id="UP000598633"/>
    </source>
</evidence>
<dbReference type="PANTHER" id="PTHR30055">
    <property type="entry name" value="HTH-TYPE TRANSCRIPTIONAL REGULATOR RUTR"/>
    <property type="match status" value="1"/>
</dbReference>
<evidence type="ECO:0000256" key="3">
    <source>
        <dbReference type="ARBA" id="ARBA00023163"/>
    </source>
</evidence>
<evidence type="ECO:0000256" key="2">
    <source>
        <dbReference type="ARBA" id="ARBA00023125"/>
    </source>
</evidence>
<dbReference type="EMBL" id="JACXWA010000124">
    <property type="protein sequence ID" value="MBD3871262.1"/>
    <property type="molecule type" value="Genomic_DNA"/>
</dbReference>
<organism evidence="6 7">
    <name type="scientific">Candidatus Sulfomarinibacter kjeldsenii</name>
    <dbReference type="NCBI Taxonomy" id="2885994"/>
    <lineage>
        <taxon>Bacteria</taxon>
        <taxon>Pseudomonadati</taxon>
        <taxon>Acidobacteriota</taxon>
        <taxon>Thermoanaerobaculia</taxon>
        <taxon>Thermoanaerobaculales</taxon>
        <taxon>Candidatus Sulfomarinibacteraceae</taxon>
        <taxon>Candidatus Sulfomarinibacter</taxon>
    </lineage>
</organism>
<dbReference type="GO" id="GO:0003700">
    <property type="term" value="F:DNA-binding transcription factor activity"/>
    <property type="evidence" value="ECO:0007669"/>
    <property type="project" value="TreeGrafter"/>
</dbReference>
<dbReference type="InterPro" id="IPR009057">
    <property type="entry name" value="Homeodomain-like_sf"/>
</dbReference>
<dbReference type="Pfam" id="PF17929">
    <property type="entry name" value="TetR_C_34"/>
    <property type="match status" value="1"/>
</dbReference>
<reference evidence="6 7" key="1">
    <citation type="submission" date="2020-08" db="EMBL/GenBank/DDBJ databases">
        <title>Acidobacteriota in marine sediments use diverse sulfur dissimilation pathways.</title>
        <authorList>
            <person name="Wasmund K."/>
        </authorList>
    </citation>
    <scope>NUCLEOTIDE SEQUENCE [LARGE SCALE GENOMIC DNA]</scope>
    <source>
        <strain evidence="6">MAG AM3-A</strain>
    </source>
</reference>
<name>A0A8J7CF54_9BACT</name>
<keyword evidence="2 4" id="KW-0238">DNA-binding</keyword>
<protein>
    <submittedName>
        <fullName evidence="6">TetR family transcriptional regulator</fullName>
    </submittedName>
</protein>
<dbReference type="PANTHER" id="PTHR30055:SF234">
    <property type="entry name" value="HTH-TYPE TRANSCRIPTIONAL REGULATOR BETI"/>
    <property type="match status" value="1"/>
</dbReference>
<dbReference type="GO" id="GO:0000976">
    <property type="term" value="F:transcription cis-regulatory region binding"/>
    <property type="evidence" value="ECO:0007669"/>
    <property type="project" value="TreeGrafter"/>
</dbReference>
<accession>A0A8J7CF54</accession>
<dbReference type="InterPro" id="IPR050109">
    <property type="entry name" value="HTH-type_TetR-like_transc_reg"/>
</dbReference>
<evidence type="ECO:0000313" key="6">
    <source>
        <dbReference type="EMBL" id="MBD3871262.1"/>
    </source>
</evidence>
<keyword evidence="1" id="KW-0805">Transcription regulation</keyword>
<feature type="DNA-binding region" description="H-T-H motif" evidence="4">
    <location>
        <begin position="36"/>
        <end position="55"/>
    </location>
</feature>
<dbReference type="Pfam" id="PF00440">
    <property type="entry name" value="TetR_N"/>
    <property type="match status" value="1"/>
</dbReference>